<proteinExistence type="predicted"/>
<evidence type="ECO:0008006" key="3">
    <source>
        <dbReference type="Google" id="ProtNLM"/>
    </source>
</evidence>
<dbReference type="RefSeq" id="WP_306041812.1">
    <property type="nucleotide sequence ID" value="NZ_CP132309.1"/>
</dbReference>
<reference evidence="1 2" key="1">
    <citation type="submission" date="2023-08" db="EMBL/GenBank/DDBJ databases">
        <title>Pathogen: clinical or host-associated sample.</title>
        <authorList>
            <person name="Hergert J."/>
            <person name="Casey R."/>
            <person name="Wagner J."/>
            <person name="Young E.L."/>
            <person name="Oakeson K.F."/>
        </authorList>
    </citation>
    <scope>NUCLEOTIDE SEQUENCE [LARGE SCALE GENOMIC DNA]</scope>
    <source>
        <strain evidence="1 2">1760953</strain>
        <plasmid evidence="1 2">unnamed7</plasmid>
    </source>
</reference>
<dbReference type="EMBL" id="CP132309">
    <property type="protein sequence ID" value="WLS01373.1"/>
    <property type="molecule type" value="Genomic_DNA"/>
</dbReference>
<organism evidence="1 2">
    <name type="scientific">Shinella sumterensis</name>
    <dbReference type="NCBI Taxonomy" id="1967501"/>
    <lineage>
        <taxon>Bacteria</taxon>
        <taxon>Pseudomonadati</taxon>
        <taxon>Pseudomonadota</taxon>
        <taxon>Alphaproteobacteria</taxon>
        <taxon>Hyphomicrobiales</taxon>
        <taxon>Rhizobiaceae</taxon>
        <taxon>Shinella</taxon>
    </lineage>
</organism>
<accession>A0AA50HAI3</accession>
<dbReference type="Proteomes" id="UP001234585">
    <property type="component" value="Plasmid unnamed7"/>
</dbReference>
<gene>
    <name evidence="1" type="ORF">Q9313_28665</name>
</gene>
<evidence type="ECO:0000313" key="1">
    <source>
        <dbReference type="EMBL" id="WLS01373.1"/>
    </source>
</evidence>
<keyword evidence="2" id="KW-1185">Reference proteome</keyword>
<dbReference type="SUPFAM" id="SSF52540">
    <property type="entry name" value="P-loop containing nucleoside triphosphate hydrolases"/>
    <property type="match status" value="1"/>
</dbReference>
<keyword evidence="1" id="KW-0614">Plasmid</keyword>
<dbReference type="InterPro" id="IPR027417">
    <property type="entry name" value="P-loop_NTPase"/>
</dbReference>
<dbReference type="Gene3D" id="3.40.50.300">
    <property type="entry name" value="P-loop containing nucleotide triphosphate hydrolases"/>
    <property type="match status" value="1"/>
</dbReference>
<geneLocation type="plasmid" evidence="1 2">
    <name>unnamed7</name>
</geneLocation>
<name>A0AA50HAI3_9HYPH</name>
<dbReference type="AlphaFoldDB" id="A0AA50HAI3"/>
<sequence length="1006" mass="111399">MVKSVGILDSIAAFLGRSALKKTLDGYCRLVTSEGEETLVADDGSLVTVFRLEGFRSMPGDAELTKAVNDLRLAFSSQLSQPGYTLQFWFGHSPELGAADVYRAIHQTQSVAEDAGLDIQDLLDERRRLLPQRLTGERSYLALWSRPTLLTKQETKNSIANVREASRGLPSLKNAQLPGIALDALTTRHKSFCEALTREFDLVGIELRMLSVHDALSQIKGIVTPEYLQQGSDWKASLPGDLIRARMPANPAELKKSDISNLLWPLLSRQLLSEHGEIVDQTTVQIGDTIFSGFDVTIGPEIVVPFNDLIRRVLDSKQKISWRITMNVDSSGFQGQAFKEIYTGLLAFTAPITNRRIKTAFEALRAIDGARDTVVRWRCSLAVWAPKDEISTLQRNVATLRRAVERWGNSQTDALIGDPMQCVMSSTLALNAQSTAPAASATLSDILALSPIGRPASPWDSGSVMFRTRDGKLWPYQPGSSKQLGWVNLIVGTPGSGKSVLMNSINLGVILSRQSGRTRANEGLLPRVSIIDIGPSSSGLISLIRDALPVHRRHEAVFHRLKMSEEYAVNPCDLQLCIRTPFEFERAYLVNLLCLICTPDGQDSTYDGISALAAAAIDEAYRHFSDDRAPKLYARSESFEVDGALEELGYTFDTATTWYEVTDFLFAKGRFHEAALAQRYAVPTISDLVSIANSETVREPFRDMKAPTGEDILKAFQRMLTAATRDYPILARPTRFDVTNARVIAFDLAGVVAKNGPQAKRQTAIMYMLARQAATSDFWLDDDEVRALDIDEDVKGYHIQRIENNRQMPKLLCFDEFHLAEALLRAQTGQDVRVGRKAGVQITIASQLMEDIDESIQKLANGFWFCNVPTEGSIREIAHNHNLGPSVVETLRHLNGPIPGEGAPVLAMLKLSSGTYTQHVFNQLGPIEIWALSTTAVDTSLRSILYERLGSQAARRVLARRFPNGSAKDTLDRRLADMEDRGVAIDEKMRGNAVRQLAEELIKEIQ</sequence>
<protein>
    <recommendedName>
        <fullName evidence="3">Intracellular multiplication protein IcmB</fullName>
    </recommendedName>
</protein>
<evidence type="ECO:0000313" key="2">
    <source>
        <dbReference type="Proteomes" id="UP001234585"/>
    </source>
</evidence>